<dbReference type="GO" id="GO:0005524">
    <property type="term" value="F:ATP binding"/>
    <property type="evidence" value="ECO:0007669"/>
    <property type="project" value="UniProtKB-KW"/>
</dbReference>
<dbReference type="InterPro" id="IPR027417">
    <property type="entry name" value="P-loop_NTPase"/>
</dbReference>
<comment type="caution">
    <text evidence="3">The sequence shown here is derived from an EMBL/GenBank/DDBJ whole genome shotgun (WGS) entry which is preliminary data.</text>
</comment>
<sequence length="267" mass="29174">MWRVNGVRRGTSASLSSGLVEAPDCLLIFVVSVERMREYVGPEREEKSASTENAVTHLPCLRVPSEWPSRRSIAFENVCLKYPDGKKWALWEINFVIKPGSKAAQGQVKAPSSLLFCPFEIQRGRVLIDGVHISQVHLAELRSPISIKPQETFKKSEKGLSSEIITGGLKLSIGQKTDASVKTIRANFASNTVLIIAHRLHNIMDLDEVMVMEGGRLIERAASYALSDPAGAVEALRRSGIASVEMEGEAYTAVRAIGSDAFAAILQ</sequence>
<dbReference type="STRING" id="6210.W6UBL2"/>
<name>W6UBL2_ECHGR</name>
<keyword evidence="4" id="KW-1185">Reference proteome</keyword>
<dbReference type="GeneID" id="36342381"/>
<organism evidence="3 4">
    <name type="scientific">Echinococcus granulosus</name>
    <name type="common">Hydatid tapeworm</name>
    <dbReference type="NCBI Taxonomy" id="6210"/>
    <lineage>
        <taxon>Eukaryota</taxon>
        <taxon>Metazoa</taxon>
        <taxon>Spiralia</taxon>
        <taxon>Lophotrochozoa</taxon>
        <taxon>Platyhelminthes</taxon>
        <taxon>Cestoda</taxon>
        <taxon>Eucestoda</taxon>
        <taxon>Cyclophyllidea</taxon>
        <taxon>Taeniidae</taxon>
        <taxon>Echinococcus</taxon>
        <taxon>Echinococcus granulosus group</taxon>
    </lineage>
</organism>
<dbReference type="RefSeq" id="XP_024349681.1">
    <property type="nucleotide sequence ID" value="XM_024495915.1"/>
</dbReference>
<dbReference type="InterPro" id="IPR050173">
    <property type="entry name" value="ABC_transporter_C-like"/>
</dbReference>
<dbReference type="PANTHER" id="PTHR24223:SF330">
    <property type="entry name" value="ATP-BINDING CASSETTE SUB-FAMILY C MEMBER 10"/>
    <property type="match status" value="1"/>
</dbReference>
<dbReference type="OrthoDB" id="6500128at2759"/>
<keyword evidence="1" id="KW-0547">Nucleotide-binding</keyword>
<accession>W6UBL2</accession>
<dbReference type="AlphaFoldDB" id="W6UBL2"/>
<evidence type="ECO:0000256" key="1">
    <source>
        <dbReference type="ARBA" id="ARBA00022741"/>
    </source>
</evidence>
<keyword evidence="2" id="KW-0067">ATP-binding</keyword>
<dbReference type="SUPFAM" id="SSF52540">
    <property type="entry name" value="P-loop containing nucleoside triphosphate hydrolases"/>
    <property type="match status" value="1"/>
</dbReference>
<dbReference type="PANTHER" id="PTHR24223">
    <property type="entry name" value="ATP-BINDING CASSETTE SUB-FAMILY C"/>
    <property type="match status" value="1"/>
</dbReference>
<proteinExistence type="predicted"/>
<evidence type="ECO:0000313" key="3">
    <source>
        <dbReference type="EMBL" id="EUB58485.1"/>
    </source>
</evidence>
<dbReference type="KEGG" id="egl:EGR_06666"/>
<dbReference type="GO" id="GO:0016020">
    <property type="term" value="C:membrane"/>
    <property type="evidence" value="ECO:0007669"/>
    <property type="project" value="TreeGrafter"/>
</dbReference>
<evidence type="ECO:0000256" key="2">
    <source>
        <dbReference type="ARBA" id="ARBA00022840"/>
    </source>
</evidence>
<dbReference type="GO" id="GO:0042626">
    <property type="term" value="F:ATPase-coupled transmembrane transporter activity"/>
    <property type="evidence" value="ECO:0007669"/>
    <property type="project" value="TreeGrafter"/>
</dbReference>
<gene>
    <name evidence="3" type="ORF">EGR_06666</name>
</gene>
<dbReference type="EMBL" id="APAU02000061">
    <property type="protein sequence ID" value="EUB58485.1"/>
    <property type="molecule type" value="Genomic_DNA"/>
</dbReference>
<evidence type="ECO:0000313" key="4">
    <source>
        <dbReference type="Proteomes" id="UP000019149"/>
    </source>
</evidence>
<protein>
    <submittedName>
        <fullName evidence="3">Canalicular multispecific organic anion transporter</fullName>
    </submittedName>
</protein>
<reference evidence="3 4" key="1">
    <citation type="journal article" date="2013" name="Nat. Genet.">
        <title>The genome of the hydatid tapeworm Echinococcus granulosus.</title>
        <authorList>
            <person name="Zheng H."/>
            <person name="Zhang W."/>
            <person name="Zhang L."/>
            <person name="Zhang Z."/>
            <person name="Li J."/>
            <person name="Lu G."/>
            <person name="Zhu Y."/>
            <person name="Wang Y."/>
            <person name="Huang Y."/>
            <person name="Liu J."/>
            <person name="Kang H."/>
            <person name="Chen J."/>
            <person name="Wang L."/>
            <person name="Chen A."/>
            <person name="Yu S."/>
            <person name="Gao Z."/>
            <person name="Jin L."/>
            <person name="Gu W."/>
            <person name="Wang Z."/>
            <person name="Zhao L."/>
            <person name="Shi B."/>
            <person name="Wen H."/>
            <person name="Lin R."/>
            <person name="Jones M.K."/>
            <person name="Brejova B."/>
            <person name="Vinar T."/>
            <person name="Zhao G."/>
            <person name="McManus D.P."/>
            <person name="Chen Z."/>
            <person name="Zhou Y."/>
            <person name="Wang S."/>
        </authorList>
    </citation>
    <scope>NUCLEOTIDE SEQUENCE [LARGE SCALE GENOMIC DNA]</scope>
</reference>
<dbReference type="CTD" id="36342381"/>
<dbReference type="Proteomes" id="UP000019149">
    <property type="component" value="Unassembled WGS sequence"/>
</dbReference>
<dbReference type="Gene3D" id="3.40.50.300">
    <property type="entry name" value="P-loop containing nucleotide triphosphate hydrolases"/>
    <property type="match status" value="2"/>
</dbReference>